<dbReference type="OrthoDB" id="408439at2759"/>
<gene>
    <name evidence="8" type="ORF">J8273_1916</name>
</gene>
<keyword evidence="2" id="KW-0677">Repeat</keyword>
<keyword evidence="3" id="KW-0325">Glycoprotein</keyword>
<dbReference type="EMBL" id="JAHDYR010000005">
    <property type="protein sequence ID" value="KAG9396869.1"/>
    <property type="molecule type" value="Genomic_DNA"/>
</dbReference>
<name>A0A8J6BAU6_9EUKA</name>
<feature type="signal peptide" evidence="7">
    <location>
        <begin position="1"/>
        <end position="28"/>
    </location>
</feature>
<feature type="transmembrane region" description="Helical" evidence="6">
    <location>
        <begin position="1544"/>
        <end position="1577"/>
    </location>
</feature>
<comment type="caution">
    <text evidence="8">The sequence shown here is derived from an EMBL/GenBank/DDBJ whole genome shotgun (WGS) entry which is preliminary data.</text>
</comment>
<evidence type="ECO:0000313" key="8">
    <source>
        <dbReference type="EMBL" id="KAG9396869.1"/>
    </source>
</evidence>
<dbReference type="InterPro" id="IPR028994">
    <property type="entry name" value="Integrin_alpha_N"/>
</dbReference>
<dbReference type="PANTHER" id="PTHR36220:SF1">
    <property type="entry name" value="GAMMA TUBULIN COMPLEX COMPONENT C-TERMINAL DOMAIN-CONTAINING PROTEIN"/>
    <property type="match status" value="1"/>
</dbReference>
<dbReference type="SMART" id="SM01411">
    <property type="entry name" value="Ephrin_rec_like"/>
    <property type="match status" value="11"/>
</dbReference>
<reference evidence="8" key="1">
    <citation type="submission" date="2021-05" db="EMBL/GenBank/DDBJ databases">
        <title>A free-living protist that lacks canonical eukaryotic 1 DNA replication and segregation systems.</title>
        <authorList>
            <person name="Salas-Leiva D.E."/>
            <person name="Tromer E.C."/>
            <person name="Curtis B.A."/>
            <person name="Jerlstrom-Hultqvist J."/>
            <person name="Kolisko M."/>
            <person name="Yi Z."/>
            <person name="Salas-Leiva J.S."/>
            <person name="Gallot-Lavallee L."/>
            <person name="Kops G.J.P.L."/>
            <person name="Archibald J.M."/>
            <person name="Simpson A.G.B."/>
            <person name="Roger A.J."/>
        </authorList>
    </citation>
    <scope>NUCLEOTIDE SEQUENCE</scope>
    <source>
        <strain evidence="8">BICM</strain>
    </source>
</reference>
<keyword evidence="1 7" id="KW-0732">Signal</keyword>
<evidence type="ECO:0000256" key="7">
    <source>
        <dbReference type="SAM" id="SignalP"/>
    </source>
</evidence>
<dbReference type="Proteomes" id="UP000717585">
    <property type="component" value="Unassembled WGS sequence"/>
</dbReference>
<sequence>MSGLTTIRGTIWCALVLLLIAYSSCTFSASGTDIRPSVGTDYALGTAVDIYGSYAVAAAPGYNDDAGRVYVYVNSGGWSLLQSNLYGADVRYMFGSAVAMPSTNILAVGARGEGETVYGAVYLYYRSSSTFDYRTRLTPPSTPVYANFGSSLAMTTSMMVVGAAGRQSGTGAVYVYSYTLTYSTTSFTLTATLTASDAAEGDYFGSSVAISDDENYIIVGAPNDASDRGAAYLFSGSSYSTQQKLTASDGAGTYRFGESVAITSYYAVVGSPYKNVGGTSNAGGAYIFTRSGSTWSQTNVLTASTAYSGGTFGASVAVRSNIVYVGARSDYSANGRVYVWTRVKGGWGQRFTMNNGYSNSYFGAAMSVSGNSIIVGGNGTTSGATNAGMFRVVDMTCSVSSGYICLSDSSNYPCNTGYYSTSSSATDCTAAPAGGYVSTTSGPVSTYSSCGSGTYQDSTAQTSCDSVSPGYYANSGRTGQSVCSTGYYSEGNCDSCTQAQAGYYVLSSDKTKQRECWNGHYQPNAGQSSCLISGVGYYAPATTPQTSQSACASGYYAPAQSASCTQVSAGNYAKSSDLSKPYMCNDGKYQPDAGQTACLTAAKGHYVPANGAQTVQTSCNGVGEYQDETGQATCKKADAGYRPAENRQSQVACATGTYSAGGVDSCTSASAGYYVDSSDKSAQLPCDAGKYQPYTGQSACITSSPGYFVPSAASIAQLPCNGTGQYQDESGASSCKTAAAGYFANDDHTAQVACATGYYSEGGANACTASDPGHYVLSSNKTKQWGCTVLGTYSLGAASGCTTVAKGYRALTNFTGIVYCDDVGGYQDETGQTTCKTVAEGYYPSADRTAAVVCATGYYSYGAADACTQAELGYYALANHTDHVLCDGTGEYQDEVGQTGCRTTEAGYYPTADRTDQQHCEDGYYSPTDGCETCTAADPAYYVSTSDRTAQIRCTVAGTYSLGGAGSATGCTEAEPGYYALCNNTDHVLCDGTGQYQDETGQTTCKVTAAGYYPSGDRATQLPCATGFYSYGRADSCTEAELGYYALVNHTAHIPCNSGQFQDETGQLECKNVSTPGQYTPVSGAWAEPLSCPDGFDVTEDFTGCSSFLDYITGYTESVSIDLAEFVNTTTDLVISNIGIATVPPQCSLASTVLTCTEPVDTVLTVSFEAGGTVFSGSAVLQLQGLTEPAGLVRSHVVGRVNGNRDYDLGYWATPLGTACPLTYSLTQAPDWATVNDTALILAPTGPQPASNVTFLTVTNCQNVTMTNVLTLTYMAIDQSNVIAGKARDSNSTYHSIIFDTMNDMAVTNVTVSGQTGVTVRNSTSGEAIYVPIGSTVNGTTSMTVTLSDGTTETLEVAIPATTVRYNATGAVTISNDTMMARTPAVNGSCAASLEASFLGEMNVTTVTLEDGTIYCVTTETVSANMLATMTYAVYEDSSTVPIANGSTPVTPEHLCVGILDTVTNSTAGFTDSSRYLIDLNGVTQSTVIESSRVCVDASFVSTDAAIVPVTGDGAVSLSLLFDEASVFSTEFVVEPMVVDEFPWLTVIGVALAIFVTIALCLACIITTCVSCTCAAVCAKSTHVFFKKARIWLASPPAPQGVPASFRYPVARPQSTMADSYYAPSAYSRTSTMTQSTIRPQMSRMSSFSQSYAPTPSLASAPTSKSWRVFDGPLRDSQSRL</sequence>
<evidence type="ECO:0000313" key="9">
    <source>
        <dbReference type="Proteomes" id="UP000717585"/>
    </source>
</evidence>
<dbReference type="PANTHER" id="PTHR36220">
    <property type="entry name" value="UNNAMED PRODUCT"/>
    <property type="match status" value="1"/>
</dbReference>
<dbReference type="InterPro" id="IPR013519">
    <property type="entry name" value="Int_alpha_beta-p"/>
</dbReference>
<dbReference type="InterPro" id="IPR009030">
    <property type="entry name" value="Growth_fac_rcpt_cys_sf"/>
</dbReference>
<proteinExistence type="predicted"/>
<dbReference type="SUPFAM" id="SSF69318">
    <property type="entry name" value="Integrin alpha N-terminal domain"/>
    <property type="match status" value="2"/>
</dbReference>
<evidence type="ECO:0000256" key="4">
    <source>
        <dbReference type="PROSITE-ProRule" id="PRU00803"/>
    </source>
</evidence>
<feature type="region of interest" description="Disordered" evidence="5">
    <location>
        <begin position="1648"/>
        <end position="1681"/>
    </location>
</feature>
<keyword evidence="9" id="KW-1185">Reference proteome</keyword>
<dbReference type="PROSITE" id="PS51470">
    <property type="entry name" value="FG_GAP"/>
    <property type="match status" value="1"/>
</dbReference>
<evidence type="ECO:0000256" key="3">
    <source>
        <dbReference type="ARBA" id="ARBA00023180"/>
    </source>
</evidence>
<protein>
    <submittedName>
        <fullName evidence="8">FG-GAP repeat</fullName>
    </submittedName>
</protein>
<evidence type="ECO:0000256" key="5">
    <source>
        <dbReference type="SAM" id="MobiDB-lite"/>
    </source>
</evidence>
<organism evidence="8 9">
    <name type="scientific">Carpediemonas membranifera</name>
    <dbReference type="NCBI Taxonomy" id="201153"/>
    <lineage>
        <taxon>Eukaryota</taxon>
        <taxon>Metamonada</taxon>
        <taxon>Carpediemonas-like organisms</taxon>
        <taxon>Carpediemonas</taxon>
    </lineage>
</organism>
<keyword evidence="6" id="KW-0472">Membrane</keyword>
<keyword evidence="6" id="KW-1133">Transmembrane helix</keyword>
<dbReference type="Pfam" id="PF14312">
    <property type="entry name" value="FG-GAP_2"/>
    <property type="match status" value="3"/>
</dbReference>
<dbReference type="SUPFAM" id="SSF57184">
    <property type="entry name" value="Growth factor receptor domain"/>
    <property type="match status" value="1"/>
</dbReference>
<dbReference type="InterPro" id="IPR013517">
    <property type="entry name" value="FG-GAP"/>
</dbReference>
<dbReference type="Gene3D" id="2.130.10.130">
    <property type="entry name" value="Integrin alpha, N-terminal"/>
    <property type="match status" value="3"/>
</dbReference>
<evidence type="ECO:0000256" key="6">
    <source>
        <dbReference type="SAM" id="Phobius"/>
    </source>
</evidence>
<evidence type="ECO:0000256" key="2">
    <source>
        <dbReference type="ARBA" id="ARBA00022737"/>
    </source>
</evidence>
<feature type="repeat" description="FG-GAP" evidence="4">
    <location>
        <begin position="190"/>
        <end position="243"/>
    </location>
</feature>
<feature type="compositionally biased region" description="Polar residues" evidence="5">
    <location>
        <begin position="1648"/>
        <end position="1666"/>
    </location>
</feature>
<evidence type="ECO:0000256" key="1">
    <source>
        <dbReference type="ARBA" id="ARBA00022729"/>
    </source>
</evidence>
<dbReference type="SMART" id="SM00191">
    <property type="entry name" value="Int_alpha"/>
    <property type="match status" value="4"/>
</dbReference>
<accession>A0A8J6BAU6</accession>
<feature type="chain" id="PRO_5035283170" evidence="7">
    <location>
        <begin position="29"/>
        <end position="1681"/>
    </location>
</feature>
<keyword evidence="6" id="KW-0812">Transmembrane</keyword>